<protein>
    <submittedName>
        <fullName evidence="1">Uncharacterized protein</fullName>
    </submittedName>
</protein>
<reference evidence="1 2" key="1">
    <citation type="submission" date="2015-04" db="EMBL/GenBank/DDBJ databases">
        <title>Complete genome sequence of Schizopora paradoxa KUC8140, a cosmopolitan wood degrader in East Asia.</title>
        <authorList>
            <consortium name="DOE Joint Genome Institute"/>
            <person name="Min B."/>
            <person name="Park H."/>
            <person name="Jang Y."/>
            <person name="Kim J.-J."/>
            <person name="Kim K.H."/>
            <person name="Pangilinan J."/>
            <person name="Lipzen A."/>
            <person name="Riley R."/>
            <person name="Grigoriev I.V."/>
            <person name="Spatafora J.W."/>
            <person name="Choi I.-G."/>
        </authorList>
    </citation>
    <scope>NUCLEOTIDE SEQUENCE [LARGE SCALE GENOMIC DNA]</scope>
    <source>
        <strain evidence="1 2">KUC8140</strain>
    </source>
</reference>
<evidence type="ECO:0000313" key="2">
    <source>
        <dbReference type="Proteomes" id="UP000053477"/>
    </source>
</evidence>
<name>A0A0H2R273_9AGAM</name>
<keyword evidence="2" id="KW-1185">Reference proteome</keyword>
<organism evidence="1 2">
    <name type="scientific">Schizopora paradoxa</name>
    <dbReference type="NCBI Taxonomy" id="27342"/>
    <lineage>
        <taxon>Eukaryota</taxon>
        <taxon>Fungi</taxon>
        <taxon>Dikarya</taxon>
        <taxon>Basidiomycota</taxon>
        <taxon>Agaricomycotina</taxon>
        <taxon>Agaricomycetes</taxon>
        <taxon>Hymenochaetales</taxon>
        <taxon>Schizoporaceae</taxon>
        <taxon>Schizopora</taxon>
    </lineage>
</organism>
<dbReference type="Proteomes" id="UP000053477">
    <property type="component" value="Unassembled WGS sequence"/>
</dbReference>
<evidence type="ECO:0000313" key="1">
    <source>
        <dbReference type="EMBL" id="KLO05412.1"/>
    </source>
</evidence>
<gene>
    <name evidence="1" type="ORF">SCHPADRAFT_911056</name>
</gene>
<proteinExistence type="predicted"/>
<sequence length="170" mass="19028">MGAGEVQSVKESNVEIGLIDADRTKLYTLAIPLTQRSKTPRQQTSPSHVMCTASSLESSSRTTHRLLGLRVHAARFCCKSVQQRGRRGPLWPSSSSSIVSDSVTFFERGRFSYHCARRLFASKTPFIDCDLILPHLSLFMVAKQAFVLMNAHSFPVCALCLQFVFTEIRM</sequence>
<dbReference type="InParanoid" id="A0A0H2R273"/>
<dbReference type="EMBL" id="KQ086312">
    <property type="protein sequence ID" value="KLO05412.1"/>
    <property type="molecule type" value="Genomic_DNA"/>
</dbReference>
<dbReference type="AlphaFoldDB" id="A0A0H2R273"/>
<accession>A0A0H2R273</accession>